<evidence type="ECO:0000256" key="3">
    <source>
        <dbReference type="ARBA" id="ARBA00022692"/>
    </source>
</evidence>
<dbReference type="PANTHER" id="PTHR30213">
    <property type="entry name" value="INNER MEMBRANE PROTEIN YHJD"/>
    <property type="match status" value="1"/>
</dbReference>
<protein>
    <submittedName>
        <fullName evidence="8">YihY family inner membrane protein</fullName>
    </submittedName>
</protein>
<feature type="transmembrane region" description="Helical" evidence="6">
    <location>
        <begin position="181"/>
        <end position="204"/>
    </location>
</feature>
<evidence type="ECO:0000256" key="4">
    <source>
        <dbReference type="ARBA" id="ARBA00022989"/>
    </source>
</evidence>
<keyword evidence="4 6" id="KW-1133">Transmembrane helix</keyword>
<dbReference type="PROSITE" id="PS51186">
    <property type="entry name" value="GNAT"/>
    <property type="match status" value="1"/>
</dbReference>
<dbReference type="Proteomes" id="UP000245535">
    <property type="component" value="Unassembled WGS sequence"/>
</dbReference>
<dbReference type="Gene3D" id="3.40.630.30">
    <property type="match status" value="1"/>
</dbReference>
<keyword evidence="9" id="KW-1185">Reference proteome</keyword>
<gene>
    <name evidence="8" type="ORF">BC781_105299</name>
</gene>
<keyword evidence="3 6" id="KW-0812">Transmembrane</keyword>
<dbReference type="SUPFAM" id="SSF55729">
    <property type="entry name" value="Acyl-CoA N-acyltransferases (Nat)"/>
    <property type="match status" value="1"/>
</dbReference>
<name>A0A315Z853_SEDFL</name>
<evidence type="ECO:0000313" key="9">
    <source>
        <dbReference type="Proteomes" id="UP000245535"/>
    </source>
</evidence>
<evidence type="ECO:0000259" key="7">
    <source>
        <dbReference type="PROSITE" id="PS51186"/>
    </source>
</evidence>
<evidence type="ECO:0000256" key="1">
    <source>
        <dbReference type="ARBA" id="ARBA00004651"/>
    </source>
</evidence>
<feature type="transmembrane region" description="Helical" evidence="6">
    <location>
        <begin position="140"/>
        <end position="160"/>
    </location>
</feature>
<keyword evidence="2" id="KW-1003">Cell membrane</keyword>
<proteinExistence type="predicted"/>
<sequence length="504" mass="57796">MMSLMSMSILNDIKRIGIQIQRWNRNIKKRVEDPEVSFLEKTLIRLWIWLVDTFTLLKETIIEYIEDDAISKAAAFTYYMILSLPSVLYIIITAAGPFLGEETVKQAIVEQISEFTSEDVSAQFDLILHNLSSVGGQTNIALINTLVLFFVATLAVYTLQNSLNTFWKVHKHKKVTILQAIFDRFLALMLILALAFSIGISLVFETTLFAINEFFETLVPDYTTELMHSLKTSYSLVFTSMIIALIFKYLPDAAIKFRDALFGGFVTASLMWMGQLGIGWYLAKVDFTSSYGAAGSLVIVMLWTFYTSQVLFFGAIFTYVYTRKHGKGIRSSSILRRLRGTANAKVPKVMTLHDRIQVEKATADDLPSIINAQVEMALETEDLILHRPTVELGVNNLFDHPEAGYYVVARLDDKVIGNLLVLKEWSDWRNGTVLWIHSLFIKNEYRHKGVFKMMYDRLKSEVKKDDKLKGIRLYVDKQNVKAQAVYEQIGMSKEHYEMYEWLKD</sequence>
<dbReference type="Pfam" id="PF00583">
    <property type="entry name" value="Acetyltransf_1"/>
    <property type="match status" value="1"/>
</dbReference>
<dbReference type="EMBL" id="QGDO01000005">
    <property type="protein sequence ID" value="PWJ40231.1"/>
    <property type="molecule type" value="Genomic_DNA"/>
</dbReference>
<dbReference type="CDD" id="cd04301">
    <property type="entry name" value="NAT_SF"/>
    <property type="match status" value="1"/>
</dbReference>
<evidence type="ECO:0000256" key="5">
    <source>
        <dbReference type="ARBA" id="ARBA00023136"/>
    </source>
</evidence>
<comment type="caution">
    <text evidence="8">The sequence shown here is derived from an EMBL/GenBank/DDBJ whole genome shotgun (WGS) entry which is preliminary data.</text>
</comment>
<feature type="transmembrane region" description="Helical" evidence="6">
    <location>
        <begin position="262"/>
        <end position="283"/>
    </location>
</feature>
<organism evidence="8 9">
    <name type="scientific">Sediminitomix flava</name>
    <dbReference type="NCBI Taxonomy" id="379075"/>
    <lineage>
        <taxon>Bacteria</taxon>
        <taxon>Pseudomonadati</taxon>
        <taxon>Bacteroidota</taxon>
        <taxon>Cytophagia</taxon>
        <taxon>Cytophagales</taxon>
        <taxon>Flammeovirgaceae</taxon>
        <taxon>Sediminitomix</taxon>
    </lineage>
</organism>
<evidence type="ECO:0000256" key="6">
    <source>
        <dbReference type="SAM" id="Phobius"/>
    </source>
</evidence>
<dbReference type="InterPro" id="IPR000182">
    <property type="entry name" value="GNAT_dom"/>
</dbReference>
<keyword evidence="5 6" id="KW-0472">Membrane</keyword>
<reference evidence="8 9" key="1">
    <citation type="submission" date="2018-03" db="EMBL/GenBank/DDBJ databases">
        <title>Genomic Encyclopedia of Archaeal and Bacterial Type Strains, Phase II (KMG-II): from individual species to whole genera.</title>
        <authorList>
            <person name="Goeker M."/>
        </authorList>
    </citation>
    <scope>NUCLEOTIDE SEQUENCE [LARGE SCALE GENOMIC DNA]</scope>
    <source>
        <strain evidence="8 9">DSM 28229</strain>
    </source>
</reference>
<dbReference type="InterPro" id="IPR016181">
    <property type="entry name" value="Acyl_CoA_acyltransferase"/>
</dbReference>
<accession>A0A315Z853</accession>
<dbReference type="AlphaFoldDB" id="A0A315Z853"/>
<dbReference type="InterPro" id="IPR017039">
    <property type="entry name" value="Virul_fac_BrkB"/>
</dbReference>
<evidence type="ECO:0000256" key="2">
    <source>
        <dbReference type="ARBA" id="ARBA00022475"/>
    </source>
</evidence>
<dbReference type="PANTHER" id="PTHR30213:SF1">
    <property type="entry name" value="INNER MEMBRANE PROTEIN YHJD"/>
    <property type="match status" value="1"/>
</dbReference>
<dbReference type="Pfam" id="PF03631">
    <property type="entry name" value="Virul_fac_BrkB"/>
    <property type="match status" value="1"/>
</dbReference>
<comment type="subcellular location">
    <subcellularLocation>
        <location evidence="1">Cell membrane</location>
        <topology evidence="1">Multi-pass membrane protein</topology>
    </subcellularLocation>
</comment>
<dbReference type="GO" id="GO:0016747">
    <property type="term" value="F:acyltransferase activity, transferring groups other than amino-acyl groups"/>
    <property type="evidence" value="ECO:0007669"/>
    <property type="project" value="InterPro"/>
</dbReference>
<evidence type="ECO:0000313" key="8">
    <source>
        <dbReference type="EMBL" id="PWJ40231.1"/>
    </source>
</evidence>
<feature type="transmembrane region" description="Helical" evidence="6">
    <location>
        <begin position="232"/>
        <end position="250"/>
    </location>
</feature>
<feature type="transmembrane region" description="Helical" evidence="6">
    <location>
        <begin position="76"/>
        <end position="99"/>
    </location>
</feature>
<feature type="transmembrane region" description="Helical" evidence="6">
    <location>
        <begin position="295"/>
        <end position="321"/>
    </location>
</feature>
<feature type="domain" description="N-acetyltransferase" evidence="7">
    <location>
        <begin position="356"/>
        <end position="504"/>
    </location>
</feature>
<dbReference type="GO" id="GO:0005886">
    <property type="term" value="C:plasma membrane"/>
    <property type="evidence" value="ECO:0007669"/>
    <property type="project" value="UniProtKB-SubCell"/>
</dbReference>